<keyword evidence="4" id="KW-1185">Reference proteome</keyword>
<reference evidence="3" key="1">
    <citation type="journal article" date="2020" name="Stud. Mycol.">
        <title>101 Dothideomycetes genomes: a test case for predicting lifestyles and emergence of pathogens.</title>
        <authorList>
            <person name="Haridas S."/>
            <person name="Albert R."/>
            <person name="Binder M."/>
            <person name="Bloem J."/>
            <person name="Labutti K."/>
            <person name="Salamov A."/>
            <person name="Andreopoulos B."/>
            <person name="Baker S."/>
            <person name="Barry K."/>
            <person name="Bills G."/>
            <person name="Bluhm B."/>
            <person name="Cannon C."/>
            <person name="Castanera R."/>
            <person name="Culley D."/>
            <person name="Daum C."/>
            <person name="Ezra D."/>
            <person name="Gonzalez J."/>
            <person name="Henrissat B."/>
            <person name="Kuo A."/>
            <person name="Liang C."/>
            <person name="Lipzen A."/>
            <person name="Lutzoni F."/>
            <person name="Magnuson J."/>
            <person name="Mondo S."/>
            <person name="Nolan M."/>
            <person name="Ohm R."/>
            <person name="Pangilinan J."/>
            <person name="Park H.-J."/>
            <person name="Ramirez L."/>
            <person name="Alfaro M."/>
            <person name="Sun H."/>
            <person name="Tritt A."/>
            <person name="Yoshinaga Y."/>
            <person name="Zwiers L.-H."/>
            <person name="Turgeon B."/>
            <person name="Goodwin S."/>
            <person name="Spatafora J."/>
            <person name="Crous P."/>
            <person name="Grigoriev I."/>
        </authorList>
    </citation>
    <scope>NUCLEOTIDE SEQUENCE</scope>
    <source>
        <strain evidence="3">CBS 473.64</strain>
    </source>
</reference>
<evidence type="ECO:0000259" key="1">
    <source>
        <dbReference type="Pfam" id="PF01408"/>
    </source>
</evidence>
<dbReference type="AlphaFoldDB" id="A0A6A6SH91"/>
<dbReference type="GO" id="GO:0006740">
    <property type="term" value="P:NADPH regeneration"/>
    <property type="evidence" value="ECO:0007669"/>
    <property type="project" value="TreeGrafter"/>
</dbReference>
<evidence type="ECO:0000313" key="3">
    <source>
        <dbReference type="EMBL" id="KAF2646377.1"/>
    </source>
</evidence>
<dbReference type="Pfam" id="PF02894">
    <property type="entry name" value="GFO_IDH_MocA_C"/>
    <property type="match status" value="1"/>
</dbReference>
<dbReference type="InterPro" id="IPR036291">
    <property type="entry name" value="NAD(P)-bd_dom_sf"/>
</dbReference>
<sequence length="342" mass="36744">MSATGIALIGSGIFAKEEHLPAIRAASSTLSLKAIYSRTLSSAKSLASEAGDLDLYSEDQEGRSYDELLKREDVKAVVIALPILVQPEYIKKALSAGKHVIAEKPIAKDVATAAELIEWYHKNATGPTLSIAENFRFLDSFLYAASEIKSLGRLLGFRMRMHNFVKPGGKYFETAWRKKPEYQGGFLLDGGVHFIAATRLVLGGAGVKGVKTSAFTVQLQEHLPPVDTVDATVQLSNGASGTMSISFGTSFSGSEYAFACEKGTVVVTRGKVVVTRDGKEEAKDFPDEGNGVKPEIAAWGKGLQEGKQDERQTPEEALRDLEVLEAMLASGEKGGASVELKL</sequence>
<organism evidence="3 4">
    <name type="scientific">Massarina eburnea CBS 473.64</name>
    <dbReference type="NCBI Taxonomy" id="1395130"/>
    <lineage>
        <taxon>Eukaryota</taxon>
        <taxon>Fungi</taxon>
        <taxon>Dikarya</taxon>
        <taxon>Ascomycota</taxon>
        <taxon>Pezizomycotina</taxon>
        <taxon>Dothideomycetes</taxon>
        <taxon>Pleosporomycetidae</taxon>
        <taxon>Pleosporales</taxon>
        <taxon>Massarineae</taxon>
        <taxon>Massarinaceae</taxon>
        <taxon>Massarina</taxon>
    </lineage>
</organism>
<dbReference type="GO" id="GO:0000166">
    <property type="term" value="F:nucleotide binding"/>
    <property type="evidence" value="ECO:0007669"/>
    <property type="project" value="InterPro"/>
</dbReference>
<dbReference type="Pfam" id="PF01408">
    <property type="entry name" value="GFO_IDH_MocA"/>
    <property type="match status" value="1"/>
</dbReference>
<name>A0A6A6SH91_9PLEO</name>
<gene>
    <name evidence="3" type="ORF">P280DRAFT_387330</name>
</gene>
<dbReference type="PANTHER" id="PTHR42840">
    <property type="entry name" value="NAD(P)-BINDING ROSSMANN-FOLD SUPERFAMILY PROTEIN-RELATED"/>
    <property type="match status" value="1"/>
</dbReference>
<evidence type="ECO:0000259" key="2">
    <source>
        <dbReference type="Pfam" id="PF02894"/>
    </source>
</evidence>
<dbReference type="Proteomes" id="UP000799753">
    <property type="component" value="Unassembled WGS sequence"/>
</dbReference>
<dbReference type="OrthoDB" id="64915at2759"/>
<dbReference type="InterPro" id="IPR004104">
    <property type="entry name" value="Gfo/Idh/MocA-like_OxRdtase_C"/>
</dbReference>
<feature type="domain" description="Gfo/Idh/MocA-like oxidoreductase N-terminal" evidence="1">
    <location>
        <begin position="6"/>
        <end position="122"/>
    </location>
</feature>
<dbReference type="InterPro" id="IPR000683">
    <property type="entry name" value="Gfo/Idh/MocA-like_OxRdtase_N"/>
</dbReference>
<dbReference type="EMBL" id="MU006776">
    <property type="protein sequence ID" value="KAF2646377.1"/>
    <property type="molecule type" value="Genomic_DNA"/>
</dbReference>
<proteinExistence type="predicted"/>
<dbReference type="Gene3D" id="3.40.50.720">
    <property type="entry name" value="NAD(P)-binding Rossmann-like Domain"/>
    <property type="match status" value="1"/>
</dbReference>
<protein>
    <submittedName>
        <fullName evidence="3">NAD(P)-binding protein</fullName>
    </submittedName>
</protein>
<dbReference type="GO" id="GO:0016491">
    <property type="term" value="F:oxidoreductase activity"/>
    <property type="evidence" value="ECO:0007669"/>
    <property type="project" value="TreeGrafter"/>
</dbReference>
<feature type="domain" description="Gfo/Idh/MocA-like oxidoreductase C-terminal" evidence="2">
    <location>
        <begin position="150"/>
        <end position="339"/>
    </location>
</feature>
<dbReference type="Gene3D" id="3.30.360.10">
    <property type="entry name" value="Dihydrodipicolinate Reductase, domain 2"/>
    <property type="match status" value="1"/>
</dbReference>
<dbReference type="PANTHER" id="PTHR42840:SF5">
    <property type="entry name" value="NAD(P)-BINDING ROSSMANN-FOLD SUPERFAMILY PROTEIN"/>
    <property type="match status" value="1"/>
</dbReference>
<dbReference type="SUPFAM" id="SSF55347">
    <property type="entry name" value="Glyceraldehyde-3-phosphate dehydrogenase-like, C-terminal domain"/>
    <property type="match status" value="1"/>
</dbReference>
<evidence type="ECO:0000313" key="4">
    <source>
        <dbReference type="Proteomes" id="UP000799753"/>
    </source>
</evidence>
<dbReference type="SUPFAM" id="SSF51735">
    <property type="entry name" value="NAD(P)-binding Rossmann-fold domains"/>
    <property type="match status" value="1"/>
</dbReference>
<dbReference type="GO" id="GO:0005737">
    <property type="term" value="C:cytoplasm"/>
    <property type="evidence" value="ECO:0007669"/>
    <property type="project" value="TreeGrafter"/>
</dbReference>
<accession>A0A6A6SH91</accession>